<keyword evidence="5 6" id="KW-0472">Membrane</keyword>
<organism evidence="7 8">
    <name type="scientific">Aspergillus sergii</name>
    <dbReference type="NCBI Taxonomy" id="1034303"/>
    <lineage>
        <taxon>Eukaryota</taxon>
        <taxon>Fungi</taxon>
        <taxon>Dikarya</taxon>
        <taxon>Ascomycota</taxon>
        <taxon>Pezizomycotina</taxon>
        <taxon>Eurotiomycetes</taxon>
        <taxon>Eurotiomycetidae</taxon>
        <taxon>Eurotiales</taxon>
        <taxon>Aspergillaceae</taxon>
        <taxon>Aspergillus</taxon>
        <taxon>Aspergillus subgen. Circumdati</taxon>
    </lineage>
</organism>
<evidence type="ECO:0000256" key="4">
    <source>
        <dbReference type="ARBA" id="ARBA00022989"/>
    </source>
</evidence>
<gene>
    <name evidence="7" type="ORF">BDV39DRAFT_202889</name>
</gene>
<name>A0A5N6X9S2_9EURO</name>
<dbReference type="PANTHER" id="PTHR23501">
    <property type="entry name" value="MAJOR FACILITATOR SUPERFAMILY"/>
    <property type="match status" value="1"/>
</dbReference>
<evidence type="ECO:0000256" key="5">
    <source>
        <dbReference type="ARBA" id="ARBA00023136"/>
    </source>
</evidence>
<sequence length="149" mass="16171">MRKTYLEFSPQTIIATAIPRITDDFPSLGDVAWYGSAFFLVTAGFQTASMSCPRLVKKHATPSAVGFFFFGSYIVVIYDLPIYFQNIEGTSPISSDVHNLPFILAVSIFTVLSGNLIFIPALFVMSGAAVDTIGCGLSYTFNIGNSTNK</sequence>
<dbReference type="EMBL" id="ML741778">
    <property type="protein sequence ID" value="KAE8329588.1"/>
    <property type="molecule type" value="Genomic_DNA"/>
</dbReference>
<evidence type="ECO:0000256" key="3">
    <source>
        <dbReference type="ARBA" id="ARBA00022692"/>
    </source>
</evidence>
<reference evidence="8" key="1">
    <citation type="submission" date="2019-04" db="EMBL/GenBank/DDBJ databases">
        <title>Friends and foes A comparative genomics studyof 23 Aspergillus species from section Flavi.</title>
        <authorList>
            <consortium name="DOE Joint Genome Institute"/>
            <person name="Kjaerbolling I."/>
            <person name="Vesth T."/>
            <person name="Frisvad J.C."/>
            <person name="Nybo J.L."/>
            <person name="Theobald S."/>
            <person name="Kildgaard S."/>
            <person name="Isbrandt T."/>
            <person name="Kuo A."/>
            <person name="Sato A."/>
            <person name="Lyhne E.K."/>
            <person name="Kogle M.E."/>
            <person name="Wiebenga A."/>
            <person name="Kun R.S."/>
            <person name="Lubbers R.J."/>
            <person name="Makela M.R."/>
            <person name="Barry K."/>
            <person name="Chovatia M."/>
            <person name="Clum A."/>
            <person name="Daum C."/>
            <person name="Haridas S."/>
            <person name="He G."/>
            <person name="LaButti K."/>
            <person name="Lipzen A."/>
            <person name="Mondo S."/>
            <person name="Riley R."/>
            <person name="Salamov A."/>
            <person name="Simmons B.A."/>
            <person name="Magnuson J.K."/>
            <person name="Henrissat B."/>
            <person name="Mortensen U.H."/>
            <person name="Larsen T.O."/>
            <person name="Devries R.P."/>
            <person name="Grigoriev I.V."/>
            <person name="Machida M."/>
            <person name="Baker S.E."/>
            <person name="Andersen M.R."/>
        </authorList>
    </citation>
    <scope>NUCLEOTIDE SEQUENCE [LARGE SCALE GENOMIC DNA]</scope>
    <source>
        <strain evidence="8">CBS 130017</strain>
    </source>
</reference>
<dbReference type="Proteomes" id="UP000325945">
    <property type="component" value="Unassembled WGS sequence"/>
</dbReference>
<feature type="transmembrane region" description="Helical" evidence="6">
    <location>
        <begin position="31"/>
        <end position="52"/>
    </location>
</feature>
<keyword evidence="3 6" id="KW-0812">Transmembrane</keyword>
<keyword evidence="2" id="KW-0813">Transport</keyword>
<evidence type="ECO:0000256" key="1">
    <source>
        <dbReference type="ARBA" id="ARBA00004141"/>
    </source>
</evidence>
<dbReference type="PANTHER" id="PTHR23501:SF177">
    <property type="entry name" value="MAJOR FACILITATOR SUPERFAMILY (MFS) PROFILE DOMAIN-CONTAINING PROTEIN-RELATED"/>
    <property type="match status" value="1"/>
</dbReference>
<keyword evidence="8" id="KW-1185">Reference proteome</keyword>
<comment type="subcellular location">
    <subcellularLocation>
        <location evidence="1">Membrane</location>
        <topology evidence="1">Multi-pass membrane protein</topology>
    </subcellularLocation>
</comment>
<dbReference type="AlphaFoldDB" id="A0A5N6X9S2"/>
<keyword evidence="4 6" id="KW-1133">Transmembrane helix</keyword>
<evidence type="ECO:0000256" key="2">
    <source>
        <dbReference type="ARBA" id="ARBA00022448"/>
    </source>
</evidence>
<protein>
    <submittedName>
        <fullName evidence="7">Uncharacterized protein</fullName>
    </submittedName>
</protein>
<dbReference type="GO" id="GO:0005886">
    <property type="term" value="C:plasma membrane"/>
    <property type="evidence" value="ECO:0007669"/>
    <property type="project" value="TreeGrafter"/>
</dbReference>
<feature type="transmembrane region" description="Helical" evidence="6">
    <location>
        <begin position="64"/>
        <end position="82"/>
    </location>
</feature>
<dbReference type="GO" id="GO:0022857">
    <property type="term" value="F:transmembrane transporter activity"/>
    <property type="evidence" value="ECO:0007669"/>
    <property type="project" value="TreeGrafter"/>
</dbReference>
<proteinExistence type="predicted"/>
<evidence type="ECO:0000313" key="7">
    <source>
        <dbReference type="EMBL" id="KAE8329588.1"/>
    </source>
</evidence>
<evidence type="ECO:0000256" key="6">
    <source>
        <dbReference type="SAM" id="Phobius"/>
    </source>
</evidence>
<evidence type="ECO:0000313" key="8">
    <source>
        <dbReference type="Proteomes" id="UP000325945"/>
    </source>
</evidence>
<feature type="transmembrane region" description="Helical" evidence="6">
    <location>
        <begin position="102"/>
        <end position="124"/>
    </location>
</feature>
<accession>A0A5N6X9S2</accession>